<dbReference type="AlphaFoldDB" id="A0A0J9GRS7"/>
<evidence type="ECO:0000313" key="2">
    <source>
        <dbReference type="Proteomes" id="UP000037178"/>
    </source>
</evidence>
<gene>
    <name evidence="1" type="ORF">AIOL_001130</name>
</gene>
<keyword evidence="2" id="KW-1185">Reference proteome</keyword>
<sequence>MPHSQARNAVKGGWDNHHEEFVKFVSYEVIKTGGDISMTKGGPVPGYSATVAISAIHREHGHGDH</sequence>
<proteinExistence type="predicted"/>
<evidence type="ECO:0000313" key="1">
    <source>
        <dbReference type="EMBL" id="KMW56178.1"/>
    </source>
</evidence>
<organism evidence="1 2">
    <name type="scientific">Candidatus Rhodobacter oscarellae</name>
    <dbReference type="NCBI Taxonomy" id="1675527"/>
    <lineage>
        <taxon>Bacteria</taxon>
        <taxon>Pseudomonadati</taxon>
        <taxon>Pseudomonadota</taxon>
        <taxon>Alphaproteobacteria</taxon>
        <taxon>Rhodobacterales</taxon>
        <taxon>Rhodobacter group</taxon>
        <taxon>Rhodobacter</taxon>
    </lineage>
</organism>
<comment type="caution">
    <text evidence="1">The sequence shown here is derived from an EMBL/GenBank/DDBJ whole genome shotgun (WGS) entry which is preliminary data.</text>
</comment>
<dbReference type="EMBL" id="LFTY01000002">
    <property type="protein sequence ID" value="KMW56178.1"/>
    <property type="molecule type" value="Genomic_DNA"/>
</dbReference>
<accession>A0A0J9GRS7</accession>
<dbReference type="Proteomes" id="UP000037178">
    <property type="component" value="Unassembled WGS sequence"/>
</dbReference>
<name>A0A0J9GRS7_9RHOB</name>
<protein>
    <submittedName>
        <fullName evidence="1">Uncharacterized protein</fullName>
    </submittedName>
</protein>
<dbReference type="PATRIC" id="fig|1675527.3.peg.1203"/>
<reference evidence="1 2" key="1">
    <citation type="submission" date="2015-06" db="EMBL/GenBank/DDBJ databases">
        <title>Draft genome sequence of an Alphaproteobacteria species associated to the Mediterranean sponge Oscarella lobularis.</title>
        <authorList>
            <person name="Jourda C."/>
            <person name="Santini S."/>
            <person name="Claverie J.-M."/>
        </authorList>
    </citation>
    <scope>NUCLEOTIDE SEQUENCE [LARGE SCALE GENOMIC DNA]</scope>
    <source>
        <strain evidence="1">IGS</strain>
    </source>
</reference>
<dbReference type="RefSeq" id="WP_049642100.1">
    <property type="nucleotide sequence ID" value="NZ_LFTY01000002.1"/>
</dbReference>